<proteinExistence type="predicted"/>
<sequence>MRTAPRYIPHYTLEDYARWEGDWELIDGVAISMGPSPFGPHQRVISRLSFQIQSQIREHECPCEVYTNLDWIIGDDTVIRPDLMVICGDQPEKHLQRPPELVVEVLSDSTRGRDLTAKRTLCRENDVPHYLIIDPAEKTIEHVTAAGSDHPPLDTTLHLTLATANCTMTIDPQSLFD</sequence>
<dbReference type="InterPro" id="IPR012296">
    <property type="entry name" value="Nuclease_put_TT1808"/>
</dbReference>
<dbReference type="RefSeq" id="WP_145211913.1">
    <property type="nucleotide sequence ID" value="NZ_CP036432.1"/>
</dbReference>
<dbReference type="Pfam" id="PF05685">
    <property type="entry name" value="Uma2"/>
    <property type="match status" value="1"/>
</dbReference>
<dbReference type="Gene3D" id="3.90.1570.10">
    <property type="entry name" value="tt1808, chain A"/>
    <property type="match status" value="1"/>
</dbReference>
<dbReference type="CDD" id="cd06260">
    <property type="entry name" value="DUF820-like"/>
    <property type="match status" value="1"/>
</dbReference>
<dbReference type="Proteomes" id="UP000318081">
    <property type="component" value="Chromosome"/>
</dbReference>
<feature type="domain" description="Putative restriction endonuclease" evidence="1">
    <location>
        <begin position="13"/>
        <end position="146"/>
    </location>
</feature>
<dbReference type="EMBL" id="CP036432">
    <property type="protein sequence ID" value="QDV84108.1"/>
    <property type="molecule type" value="Genomic_DNA"/>
</dbReference>
<name>A0ABX5XQ17_9BACT</name>
<evidence type="ECO:0000313" key="3">
    <source>
        <dbReference type="Proteomes" id="UP000318081"/>
    </source>
</evidence>
<dbReference type="PANTHER" id="PTHR36558:SF1">
    <property type="entry name" value="RESTRICTION ENDONUCLEASE DOMAIN-CONTAINING PROTEIN-RELATED"/>
    <property type="match status" value="1"/>
</dbReference>
<keyword evidence="3" id="KW-1185">Reference proteome</keyword>
<evidence type="ECO:0000259" key="1">
    <source>
        <dbReference type="Pfam" id="PF05685"/>
    </source>
</evidence>
<dbReference type="InterPro" id="IPR008538">
    <property type="entry name" value="Uma2"/>
</dbReference>
<reference evidence="2 3" key="1">
    <citation type="submission" date="2019-02" db="EMBL/GenBank/DDBJ databases">
        <title>Deep-cultivation of Planctomycetes and their phenomic and genomic characterization uncovers novel biology.</title>
        <authorList>
            <person name="Wiegand S."/>
            <person name="Jogler M."/>
            <person name="Boedeker C."/>
            <person name="Pinto D."/>
            <person name="Vollmers J."/>
            <person name="Rivas-Marin E."/>
            <person name="Kohn T."/>
            <person name="Peeters S.H."/>
            <person name="Heuer A."/>
            <person name="Rast P."/>
            <person name="Oberbeckmann S."/>
            <person name="Bunk B."/>
            <person name="Jeske O."/>
            <person name="Meyerdierks A."/>
            <person name="Storesund J.E."/>
            <person name="Kallscheuer N."/>
            <person name="Luecker S."/>
            <person name="Lage O.M."/>
            <person name="Pohl T."/>
            <person name="Merkel B.J."/>
            <person name="Hornburger P."/>
            <person name="Mueller R.-W."/>
            <person name="Bruemmer F."/>
            <person name="Labrenz M."/>
            <person name="Spormann A.M."/>
            <person name="Op den Camp H."/>
            <person name="Overmann J."/>
            <person name="Amann R."/>
            <person name="Jetten M.S.M."/>
            <person name="Mascher T."/>
            <person name="Medema M.H."/>
            <person name="Devos D.P."/>
            <person name="Kaster A.-K."/>
            <person name="Ovreas L."/>
            <person name="Rohde M."/>
            <person name="Galperin M.Y."/>
            <person name="Jogler C."/>
        </authorList>
    </citation>
    <scope>NUCLEOTIDE SEQUENCE [LARGE SCALE GENOMIC DNA]</scope>
    <source>
        <strain evidence="2 3">TBK1r</strain>
    </source>
</reference>
<gene>
    <name evidence="2" type="ORF">TBK1r_30530</name>
</gene>
<organism evidence="2 3">
    <name type="scientific">Stieleria magnilauensis</name>
    <dbReference type="NCBI Taxonomy" id="2527963"/>
    <lineage>
        <taxon>Bacteria</taxon>
        <taxon>Pseudomonadati</taxon>
        <taxon>Planctomycetota</taxon>
        <taxon>Planctomycetia</taxon>
        <taxon>Pirellulales</taxon>
        <taxon>Pirellulaceae</taxon>
        <taxon>Stieleria</taxon>
    </lineage>
</organism>
<dbReference type="SUPFAM" id="SSF52980">
    <property type="entry name" value="Restriction endonuclease-like"/>
    <property type="match status" value="1"/>
</dbReference>
<evidence type="ECO:0000313" key="2">
    <source>
        <dbReference type="EMBL" id="QDV84108.1"/>
    </source>
</evidence>
<protein>
    <recommendedName>
        <fullName evidence="1">Putative restriction endonuclease domain-containing protein</fullName>
    </recommendedName>
</protein>
<accession>A0ABX5XQ17</accession>
<dbReference type="PANTHER" id="PTHR36558">
    <property type="entry name" value="GLR1098 PROTEIN"/>
    <property type="match status" value="1"/>
</dbReference>
<dbReference type="InterPro" id="IPR011335">
    <property type="entry name" value="Restrct_endonuc-II-like"/>
</dbReference>